<keyword evidence="2" id="KW-1185">Reference proteome</keyword>
<proteinExistence type="predicted"/>
<protein>
    <submittedName>
        <fullName evidence="1">Uncharacterized protein</fullName>
    </submittedName>
</protein>
<gene>
    <name evidence="1" type="ORF">E4U09_007571</name>
</gene>
<evidence type="ECO:0000313" key="2">
    <source>
        <dbReference type="Proteomes" id="UP000707071"/>
    </source>
</evidence>
<dbReference type="AlphaFoldDB" id="A0A9P7U4W6"/>
<reference evidence="1 2" key="1">
    <citation type="journal article" date="2020" name="bioRxiv">
        <title>Whole genome comparisons of ergot fungi reveals the divergence and evolution of species within the genus Claviceps are the result of varying mechanisms driving genome evolution and host range expansion.</title>
        <authorList>
            <person name="Wyka S.A."/>
            <person name="Mondo S.J."/>
            <person name="Liu M."/>
            <person name="Dettman J."/>
            <person name="Nalam V."/>
            <person name="Broders K.D."/>
        </authorList>
    </citation>
    <scope>NUCLEOTIDE SEQUENCE [LARGE SCALE GENOMIC DNA]</scope>
    <source>
        <strain evidence="1 2">Clav52</strain>
    </source>
</reference>
<sequence length="65" mass="7143">MDPDRFLVAVFPVQCSKNEAFAAKILQYACLVRVVPIILAESSCNGVSRSLTLELPPVDAPFYTK</sequence>
<dbReference type="EMBL" id="SRRH01000079">
    <property type="protein sequence ID" value="KAG6299972.1"/>
    <property type="molecule type" value="Genomic_DNA"/>
</dbReference>
<comment type="caution">
    <text evidence="1">The sequence shown here is derived from an EMBL/GenBank/DDBJ whole genome shotgun (WGS) entry which is preliminary data.</text>
</comment>
<dbReference type="Proteomes" id="UP000707071">
    <property type="component" value="Unassembled WGS sequence"/>
</dbReference>
<accession>A0A9P7U4W6</accession>
<evidence type="ECO:0000313" key="1">
    <source>
        <dbReference type="EMBL" id="KAG6299972.1"/>
    </source>
</evidence>
<name>A0A9P7U4W6_9HYPO</name>
<organism evidence="1 2">
    <name type="scientific">Claviceps aff. purpurea</name>
    <dbReference type="NCBI Taxonomy" id="1967640"/>
    <lineage>
        <taxon>Eukaryota</taxon>
        <taxon>Fungi</taxon>
        <taxon>Dikarya</taxon>
        <taxon>Ascomycota</taxon>
        <taxon>Pezizomycotina</taxon>
        <taxon>Sordariomycetes</taxon>
        <taxon>Hypocreomycetidae</taxon>
        <taxon>Hypocreales</taxon>
        <taxon>Clavicipitaceae</taxon>
        <taxon>Claviceps</taxon>
    </lineage>
</organism>